<keyword evidence="3 5" id="KW-1133">Transmembrane helix</keyword>
<feature type="transmembrane region" description="Helical" evidence="5">
    <location>
        <begin position="178"/>
        <end position="197"/>
    </location>
</feature>
<dbReference type="GO" id="GO:0005886">
    <property type="term" value="C:plasma membrane"/>
    <property type="evidence" value="ECO:0007669"/>
    <property type="project" value="UniProtKB-SubCell"/>
</dbReference>
<dbReference type="PANTHER" id="PTHR11662:SF399">
    <property type="entry name" value="FI19708P1-RELATED"/>
    <property type="match status" value="1"/>
</dbReference>
<dbReference type="InterPro" id="IPR020846">
    <property type="entry name" value="MFS_dom"/>
</dbReference>
<feature type="transmembrane region" description="Helical" evidence="5">
    <location>
        <begin position="271"/>
        <end position="289"/>
    </location>
</feature>
<feature type="transmembrane region" description="Helical" evidence="5">
    <location>
        <begin position="301"/>
        <end position="321"/>
    </location>
</feature>
<reference evidence="7 8" key="1">
    <citation type="submission" date="2018-03" db="EMBL/GenBank/DDBJ databases">
        <title>Genomic Encyclopedia of Archaeal and Bacterial Type Strains, Phase II (KMG-II): from individual species to whole genera.</title>
        <authorList>
            <person name="Goeker M."/>
        </authorList>
    </citation>
    <scope>NUCLEOTIDE SEQUENCE [LARGE SCALE GENOMIC DNA]</scope>
    <source>
        <strain evidence="7 8">DSM 100065</strain>
    </source>
</reference>
<dbReference type="InterPro" id="IPR050382">
    <property type="entry name" value="MFS_Na/Anion_cotransporter"/>
</dbReference>
<organism evidence="7 8">
    <name type="scientific">Antricoccus suffuscus</name>
    <dbReference type="NCBI Taxonomy" id="1629062"/>
    <lineage>
        <taxon>Bacteria</taxon>
        <taxon>Bacillati</taxon>
        <taxon>Actinomycetota</taxon>
        <taxon>Actinomycetes</taxon>
        <taxon>Geodermatophilales</taxon>
        <taxon>Antricoccaceae</taxon>
        <taxon>Antricoccus</taxon>
    </lineage>
</organism>
<evidence type="ECO:0000256" key="2">
    <source>
        <dbReference type="ARBA" id="ARBA00022692"/>
    </source>
</evidence>
<dbReference type="InterPro" id="IPR036259">
    <property type="entry name" value="MFS_trans_sf"/>
</dbReference>
<evidence type="ECO:0000256" key="1">
    <source>
        <dbReference type="ARBA" id="ARBA00004651"/>
    </source>
</evidence>
<dbReference type="EMBL" id="PVUE01000005">
    <property type="protein sequence ID" value="PRZ42431.1"/>
    <property type="molecule type" value="Genomic_DNA"/>
</dbReference>
<dbReference type="Gene3D" id="1.20.1250.20">
    <property type="entry name" value="MFS general substrate transporter like domains"/>
    <property type="match status" value="1"/>
</dbReference>
<comment type="subcellular location">
    <subcellularLocation>
        <location evidence="1">Cell membrane</location>
        <topology evidence="1">Multi-pass membrane protein</topology>
    </subcellularLocation>
</comment>
<sequence>MALSWTRELDEYPVGGQRRKFLFMAVLASLICSYEAAIAPAVPLLLPDLHMDLVTYGLITASALVVGALAGMVAGPLSDKLGRVRILIPLMGLTSILAFTMTLVDTPTHLVIVRCVLALVEGMAITTTAPLVRDYSPRMGRAQAFGFWAWGPVGANFISAGIASLTLPMFNNAWQSQFIIIGTLSLIASVVIALNIADLSPRLRAEVLETEKVVIENAEGAPPAKFSTLLTNPMVWAHVIGISAFLLLYLTVTGFGQLIITTTFHKSAAEASFIMAMFWVLNLTTLFLAGRWSDTLQLRRIFSLVFSVLSLVVMIYFATLLGDPNTSTVTLAITGAILGGAMGAAYSPWMANYSENSEDLDPRLQGLTWGIFYLVVRLASVALTIIAPIIVKQTGSWQTWIIVCVVGVAVFIVLMPFYKGPWTRAQLAATQAPVGDISSREDPVVTKR</sequence>
<feature type="transmembrane region" description="Helical" evidence="5">
    <location>
        <begin position="21"/>
        <end position="42"/>
    </location>
</feature>
<evidence type="ECO:0000259" key="6">
    <source>
        <dbReference type="PROSITE" id="PS50850"/>
    </source>
</evidence>
<feature type="transmembrane region" description="Helical" evidence="5">
    <location>
        <begin position="367"/>
        <end position="391"/>
    </location>
</feature>
<protein>
    <submittedName>
        <fullName evidence="7">OPA family glycerol-3-phosphate transporter-like MFS transporter</fullName>
    </submittedName>
</protein>
<feature type="transmembrane region" description="Helical" evidence="5">
    <location>
        <begin position="397"/>
        <end position="418"/>
    </location>
</feature>
<dbReference type="PROSITE" id="PS50850">
    <property type="entry name" value="MFS"/>
    <property type="match status" value="1"/>
</dbReference>
<feature type="transmembrane region" description="Helical" evidence="5">
    <location>
        <begin position="235"/>
        <end position="259"/>
    </location>
</feature>
<dbReference type="Pfam" id="PF07690">
    <property type="entry name" value="MFS_1"/>
    <property type="match status" value="1"/>
</dbReference>
<dbReference type="AlphaFoldDB" id="A0A2T1A1E8"/>
<evidence type="ECO:0000256" key="5">
    <source>
        <dbReference type="SAM" id="Phobius"/>
    </source>
</evidence>
<feature type="domain" description="Major facilitator superfamily (MFS) profile" evidence="6">
    <location>
        <begin position="20"/>
        <end position="419"/>
    </location>
</feature>
<dbReference type="CDD" id="cd06174">
    <property type="entry name" value="MFS"/>
    <property type="match status" value="1"/>
</dbReference>
<proteinExistence type="predicted"/>
<dbReference type="SUPFAM" id="SSF103473">
    <property type="entry name" value="MFS general substrate transporter"/>
    <property type="match status" value="1"/>
</dbReference>
<feature type="transmembrane region" description="Helical" evidence="5">
    <location>
        <begin position="327"/>
        <end position="346"/>
    </location>
</feature>
<name>A0A2T1A1E8_9ACTN</name>
<keyword evidence="2 5" id="KW-0812">Transmembrane</keyword>
<evidence type="ECO:0000256" key="4">
    <source>
        <dbReference type="ARBA" id="ARBA00023136"/>
    </source>
</evidence>
<evidence type="ECO:0000313" key="7">
    <source>
        <dbReference type="EMBL" id="PRZ42431.1"/>
    </source>
</evidence>
<gene>
    <name evidence="7" type="ORF">CLV47_10549</name>
</gene>
<comment type="caution">
    <text evidence="7">The sequence shown here is derived from an EMBL/GenBank/DDBJ whole genome shotgun (WGS) entry which is preliminary data.</text>
</comment>
<dbReference type="Proteomes" id="UP000237752">
    <property type="component" value="Unassembled WGS sequence"/>
</dbReference>
<dbReference type="GO" id="GO:0022857">
    <property type="term" value="F:transmembrane transporter activity"/>
    <property type="evidence" value="ECO:0007669"/>
    <property type="project" value="InterPro"/>
</dbReference>
<evidence type="ECO:0000256" key="3">
    <source>
        <dbReference type="ARBA" id="ARBA00022989"/>
    </source>
</evidence>
<feature type="transmembrane region" description="Helical" evidence="5">
    <location>
        <begin position="54"/>
        <end position="74"/>
    </location>
</feature>
<accession>A0A2T1A1E8</accession>
<dbReference type="InterPro" id="IPR011701">
    <property type="entry name" value="MFS"/>
</dbReference>
<dbReference type="PANTHER" id="PTHR11662">
    <property type="entry name" value="SOLUTE CARRIER FAMILY 17"/>
    <property type="match status" value="1"/>
</dbReference>
<feature type="transmembrane region" description="Helical" evidence="5">
    <location>
        <begin position="144"/>
        <end position="166"/>
    </location>
</feature>
<keyword evidence="4 5" id="KW-0472">Membrane</keyword>
<keyword evidence="8" id="KW-1185">Reference proteome</keyword>
<evidence type="ECO:0000313" key="8">
    <source>
        <dbReference type="Proteomes" id="UP000237752"/>
    </source>
</evidence>
<feature type="transmembrane region" description="Helical" evidence="5">
    <location>
        <begin position="86"/>
        <end position="104"/>
    </location>
</feature>
<feature type="transmembrane region" description="Helical" evidence="5">
    <location>
        <begin position="110"/>
        <end position="132"/>
    </location>
</feature>